<sequence>MGVRRCSRGHLYMDDKTDCCPECGEPSDAPGNRRIREDSTASSGSETAQYPRNHEKEENPPRMVYAGPPLLDPEDGWWKRFLKKWRR</sequence>
<evidence type="ECO:0000313" key="3">
    <source>
        <dbReference type="Proteomes" id="UP000198508"/>
    </source>
</evidence>
<reference evidence="3" key="1">
    <citation type="submission" date="2016-10" db="EMBL/GenBank/DDBJ databases">
        <authorList>
            <person name="Varghese N."/>
            <person name="Submissions S."/>
        </authorList>
    </citation>
    <scope>NUCLEOTIDE SEQUENCE [LARGE SCALE GENOMIC DNA]</scope>
    <source>
        <strain evidence="3">NLAE-zl-G277</strain>
    </source>
</reference>
<gene>
    <name evidence="2" type="ORF">SAMN05216313_107101</name>
</gene>
<evidence type="ECO:0000256" key="1">
    <source>
        <dbReference type="SAM" id="MobiDB-lite"/>
    </source>
</evidence>
<name>A0A1I0EZL3_9FIRM</name>
<dbReference type="Proteomes" id="UP000198508">
    <property type="component" value="Unassembled WGS sequence"/>
</dbReference>
<feature type="compositionally biased region" description="Polar residues" evidence="1">
    <location>
        <begin position="40"/>
        <end position="50"/>
    </location>
</feature>
<protein>
    <submittedName>
        <fullName evidence="2">Uncharacterized protein</fullName>
    </submittedName>
</protein>
<organism evidence="2 3">
    <name type="scientific">Enterocloster lavalensis</name>
    <dbReference type="NCBI Taxonomy" id="460384"/>
    <lineage>
        <taxon>Bacteria</taxon>
        <taxon>Bacillati</taxon>
        <taxon>Bacillota</taxon>
        <taxon>Clostridia</taxon>
        <taxon>Lachnospirales</taxon>
        <taxon>Lachnospiraceae</taxon>
        <taxon>Enterocloster</taxon>
    </lineage>
</organism>
<accession>A0A1I0EZL3</accession>
<keyword evidence="3" id="KW-1185">Reference proteome</keyword>
<dbReference type="STRING" id="460384.SAMN05216313_107101"/>
<evidence type="ECO:0000313" key="2">
    <source>
        <dbReference type="EMBL" id="SET50181.1"/>
    </source>
</evidence>
<feature type="region of interest" description="Disordered" evidence="1">
    <location>
        <begin position="19"/>
        <end position="69"/>
    </location>
</feature>
<proteinExistence type="predicted"/>
<dbReference type="EMBL" id="FOIM01000007">
    <property type="protein sequence ID" value="SET50181.1"/>
    <property type="molecule type" value="Genomic_DNA"/>
</dbReference>
<dbReference type="AlphaFoldDB" id="A0A1I0EZL3"/>